<dbReference type="InterPro" id="IPR001387">
    <property type="entry name" value="Cro/C1-type_HTH"/>
</dbReference>
<dbReference type="OrthoDB" id="3458924at2"/>
<evidence type="ECO:0000259" key="2">
    <source>
        <dbReference type="PROSITE" id="PS50943"/>
    </source>
</evidence>
<gene>
    <name evidence="3" type="ORF">E1298_43020</name>
</gene>
<dbReference type="CDD" id="cd00093">
    <property type="entry name" value="HTH_XRE"/>
    <property type="match status" value="1"/>
</dbReference>
<accession>A0A4R4ZYW3</accession>
<keyword evidence="4" id="KW-1185">Reference proteome</keyword>
<dbReference type="SUPFAM" id="SSF47413">
    <property type="entry name" value="lambda repressor-like DNA-binding domains"/>
    <property type="match status" value="1"/>
</dbReference>
<dbReference type="EMBL" id="SMKU01000466">
    <property type="protein sequence ID" value="TDD63860.1"/>
    <property type="molecule type" value="Genomic_DNA"/>
</dbReference>
<comment type="caution">
    <text evidence="3">The sequence shown here is derived from an EMBL/GenBank/DDBJ whole genome shotgun (WGS) entry which is preliminary data.</text>
</comment>
<dbReference type="InterPro" id="IPR043917">
    <property type="entry name" value="DUF5753"/>
</dbReference>
<dbReference type="Gene3D" id="1.10.260.40">
    <property type="entry name" value="lambda repressor-like DNA-binding domains"/>
    <property type="match status" value="1"/>
</dbReference>
<dbReference type="AlphaFoldDB" id="A0A4R4ZYW3"/>
<evidence type="ECO:0000256" key="1">
    <source>
        <dbReference type="SAM" id="MobiDB-lite"/>
    </source>
</evidence>
<evidence type="ECO:0000313" key="3">
    <source>
        <dbReference type="EMBL" id="TDD63860.1"/>
    </source>
</evidence>
<feature type="domain" description="HTH cro/C1-type" evidence="2">
    <location>
        <begin position="95"/>
        <end position="149"/>
    </location>
</feature>
<name>A0A4R4ZYW3_9ACTN</name>
<dbReference type="Proteomes" id="UP000294513">
    <property type="component" value="Unassembled WGS sequence"/>
</dbReference>
<feature type="region of interest" description="Disordered" evidence="1">
    <location>
        <begin position="25"/>
        <end position="87"/>
    </location>
</feature>
<feature type="compositionally biased region" description="Basic residues" evidence="1">
    <location>
        <begin position="54"/>
        <end position="63"/>
    </location>
</feature>
<feature type="compositionally biased region" description="Polar residues" evidence="1">
    <location>
        <begin position="41"/>
        <end position="51"/>
    </location>
</feature>
<dbReference type="Pfam" id="PF13560">
    <property type="entry name" value="HTH_31"/>
    <property type="match status" value="1"/>
</dbReference>
<dbReference type="GO" id="GO:0003677">
    <property type="term" value="F:DNA binding"/>
    <property type="evidence" value="ECO:0007669"/>
    <property type="project" value="InterPro"/>
</dbReference>
<dbReference type="PROSITE" id="PS50943">
    <property type="entry name" value="HTH_CROC1"/>
    <property type="match status" value="1"/>
</dbReference>
<dbReference type="Pfam" id="PF19054">
    <property type="entry name" value="DUF5753"/>
    <property type="match status" value="1"/>
</dbReference>
<evidence type="ECO:0000313" key="4">
    <source>
        <dbReference type="Proteomes" id="UP000294513"/>
    </source>
</evidence>
<dbReference type="SMART" id="SM00530">
    <property type="entry name" value="HTH_XRE"/>
    <property type="match status" value="1"/>
</dbReference>
<reference evidence="3 4" key="1">
    <citation type="submission" date="2019-03" db="EMBL/GenBank/DDBJ databases">
        <title>Draft genome sequences of novel Actinobacteria.</title>
        <authorList>
            <person name="Sahin N."/>
            <person name="Ay H."/>
            <person name="Saygin H."/>
        </authorList>
    </citation>
    <scope>NUCLEOTIDE SEQUENCE [LARGE SCALE GENOMIC DNA]</scope>
    <source>
        <strain evidence="3 4">H3C3</strain>
    </source>
</reference>
<feature type="compositionally biased region" description="Low complexity" evidence="1">
    <location>
        <begin position="25"/>
        <end position="40"/>
    </location>
</feature>
<protein>
    <submittedName>
        <fullName evidence="3">XRE family transcriptional regulator</fullName>
    </submittedName>
</protein>
<dbReference type="InterPro" id="IPR010982">
    <property type="entry name" value="Lambda_DNA-bd_dom_sf"/>
</dbReference>
<proteinExistence type="predicted"/>
<sequence>MSNSAGSLAVWPPPCYCLSTTASSWTRSSSSTSSTAPTTARKSCSAGTPISSRRLTRRLRRHGLWPSRTASTSPPELVPDENPAEDQKKAFAQRLKEVRLDAGLTGVELADRCGWKNYKVSKIEHGAQRPSEGDIRKWAAACGIEGQVIELIAANREITAMWTDYVRELKPGMKAIQLRSLKRYQDCELIRVYESLFIPGFLQTLAVAKAQFTIHAKLHGLPLDDVDQAAENRMVRKKFLGTGKPMFVFLLEASVLYDNIGGPEVMSEQFDHLIEMSILPYVSIGIIPLGRIRTLYPGEGFYLFDEKLVHQEFWSGVFRTSRPDNIAYFVRAFEALRAQAVFGEAARAEIEKARRRLRAT</sequence>
<organism evidence="3 4">
    <name type="scientific">Actinomadura rubrisoli</name>
    <dbReference type="NCBI Taxonomy" id="2530368"/>
    <lineage>
        <taxon>Bacteria</taxon>
        <taxon>Bacillati</taxon>
        <taxon>Actinomycetota</taxon>
        <taxon>Actinomycetes</taxon>
        <taxon>Streptosporangiales</taxon>
        <taxon>Thermomonosporaceae</taxon>
        <taxon>Actinomadura</taxon>
    </lineage>
</organism>